<protein>
    <submittedName>
        <fullName evidence="1">Uncharacterized protein</fullName>
    </submittedName>
</protein>
<dbReference type="EMBL" id="JAUHHV010000010">
    <property type="protein sequence ID" value="KAK1410251.1"/>
    <property type="molecule type" value="Genomic_DNA"/>
</dbReference>
<comment type="caution">
    <text evidence="1">The sequence shown here is derived from an EMBL/GenBank/DDBJ whole genome shotgun (WGS) entry which is preliminary data.</text>
</comment>
<dbReference type="AlphaFoldDB" id="A0AAD8NJA0"/>
<evidence type="ECO:0000313" key="1">
    <source>
        <dbReference type="EMBL" id="KAK1410251.1"/>
    </source>
</evidence>
<name>A0AAD8NJA0_TARER</name>
<evidence type="ECO:0000313" key="2">
    <source>
        <dbReference type="Proteomes" id="UP001229421"/>
    </source>
</evidence>
<dbReference type="Proteomes" id="UP001229421">
    <property type="component" value="Unassembled WGS sequence"/>
</dbReference>
<organism evidence="1 2">
    <name type="scientific">Tagetes erecta</name>
    <name type="common">African marigold</name>
    <dbReference type="NCBI Taxonomy" id="13708"/>
    <lineage>
        <taxon>Eukaryota</taxon>
        <taxon>Viridiplantae</taxon>
        <taxon>Streptophyta</taxon>
        <taxon>Embryophyta</taxon>
        <taxon>Tracheophyta</taxon>
        <taxon>Spermatophyta</taxon>
        <taxon>Magnoliopsida</taxon>
        <taxon>eudicotyledons</taxon>
        <taxon>Gunneridae</taxon>
        <taxon>Pentapetalae</taxon>
        <taxon>asterids</taxon>
        <taxon>campanulids</taxon>
        <taxon>Asterales</taxon>
        <taxon>Asteraceae</taxon>
        <taxon>Asteroideae</taxon>
        <taxon>Heliantheae alliance</taxon>
        <taxon>Tageteae</taxon>
        <taxon>Tagetes</taxon>
    </lineage>
</organism>
<sequence length="67" mass="7827">MDVRPSMTKRCGRFGLITMYDTIVRTMNPKKASLGFSLWWIYQQSYIYRTSKQVQCVRGCARTVGKL</sequence>
<keyword evidence="2" id="KW-1185">Reference proteome</keyword>
<reference evidence="1" key="1">
    <citation type="journal article" date="2023" name="bioRxiv">
        <title>Improved chromosome-level genome assembly for marigold (Tagetes erecta).</title>
        <authorList>
            <person name="Jiang F."/>
            <person name="Yuan L."/>
            <person name="Wang S."/>
            <person name="Wang H."/>
            <person name="Xu D."/>
            <person name="Wang A."/>
            <person name="Fan W."/>
        </authorList>
    </citation>
    <scope>NUCLEOTIDE SEQUENCE</scope>
    <source>
        <strain evidence="1">WSJ</strain>
        <tissue evidence="1">Leaf</tissue>
    </source>
</reference>
<proteinExistence type="predicted"/>
<gene>
    <name evidence="1" type="ORF">QVD17_36786</name>
</gene>
<accession>A0AAD8NJA0</accession>